<evidence type="ECO:0000313" key="2">
    <source>
        <dbReference type="EMBL" id="KAK2024517.1"/>
    </source>
</evidence>
<proteinExistence type="predicted"/>
<evidence type="ECO:0000259" key="1">
    <source>
        <dbReference type="Pfam" id="PF17100"/>
    </source>
</evidence>
<reference evidence="2" key="1">
    <citation type="submission" date="2021-06" db="EMBL/GenBank/DDBJ databases">
        <title>Comparative genomics, transcriptomics and evolutionary studies reveal genomic signatures of adaptation to plant cell wall in hemibiotrophic fungi.</title>
        <authorList>
            <consortium name="DOE Joint Genome Institute"/>
            <person name="Baroncelli R."/>
            <person name="Diaz J.F."/>
            <person name="Benocci T."/>
            <person name="Peng M."/>
            <person name="Battaglia E."/>
            <person name="Haridas S."/>
            <person name="Andreopoulos W."/>
            <person name="Labutti K."/>
            <person name="Pangilinan J."/>
            <person name="Floch G.L."/>
            <person name="Makela M.R."/>
            <person name="Henrissat B."/>
            <person name="Grigoriev I.V."/>
            <person name="Crouch J.A."/>
            <person name="De Vries R.P."/>
            <person name="Sukno S.A."/>
            <person name="Thon M.R."/>
        </authorList>
    </citation>
    <scope>NUCLEOTIDE SEQUENCE</scope>
    <source>
        <strain evidence="2">MAFF235873</strain>
    </source>
</reference>
<feature type="non-terminal residue" evidence="2">
    <location>
        <position position="258"/>
    </location>
</feature>
<feature type="non-terminal residue" evidence="2">
    <location>
        <position position="1"/>
    </location>
</feature>
<name>A0AAD9HAR7_9PEZI</name>
<dbReference type="EMBL" id="MU842962">
    <property type="protein sequence ID" value="KAK2024517.1"/>
    <property type="molecule type" value="Genomic_DNA"/>
</dbReference>
<evidence type="ECO:0000313" key="3">
    <source>
        <dbReference type="Proteomes" id="UP001232148"/>
    </source>
</evidence>
<dbReference type="Pfam" id="PF17100">
    <property type="entry name" value="NACHT_N"/>
    <property type="match status" value="1"/>
</dbReference>
<dbReference type="Proteomes" id="UP001232148">
    <property type="component" value="Unassembled WGS sequence"/>
</dbReference>
<comment type="caution">
    <text evidence="2">The sequence shown here is derived from an EMBL/GenBank/DDBJ whole genome shotgun (WGS) entry which is preliminary data.</text>
</comment>
<dbReference type="InterPro" id="IPR031359">
    <property type="entry name" value="NACHT_N"/>
</dbReference>
<gene>
    <name evidence="2" type="ORF">LX32DRAFT_500459</name>
</gene>
<organism evidence="2 3">
    <name type="scientific">Colletotrichum zoysiae</name>
    <dbReference type="NCBI Taxonomy" id="1216348"/>
    <lineage>
        <taxon>Eukaryota</taxon>
        <taxon>Fungi</taxon>
        <taxon>Dikarya</taxon>
        <taxon>Ascomycota</taxon>
        <taxon>Pezizomycotina</taxon>
        <taxon>Sordariomycetes</taxon>
        <taxon>Hypocreomycetidae</taxon>
        <taxon>Glomerellales</taxon>
        <taxon>Glomerellaceae</taxon>
        <taxon>Colletotrichum</taxon>
        <taxon>Colletotrichum graminicola species complex</taxon>
    </lineage>
</organism>
<dbReference type="AlphaFoldDB" id="A0AAD9HAR7"/>
<keyword evidence="3" id="KW-1185">Reference proteome</keyword>
<accession>A0AAD9HAR7</accession>
<protein>
    <recommendedName>
        <fullName evidence="1">NWD NACHT-NTPase N-terminal domain-containing protein</fullName>
    </recommendedName>
</protein>
<feature type="domain" description="NWD NACHT-NTPase N-terminal" evidence="1">
    <location>
        <begin position="1"/>
        <end position="226"/>
    </location>
</feature>
<sequence>SLWNRAYEGLRDEDPQLVDRYEKLLSTELGEHGKDDSLDYIRNQIDPNPNERQSQLKAITDRGLQRADEKQITYTLFGHDFVLQDQVAQAGRLIQTMKALIGEAVKVSPEASLAWAGVFVLLPVLTNPSAAEEANRNGLSYVTSRIRYYIELEHLLWPENLAKPGLEVEFESHIINLYQHILEFQIKSVLRFYRRWLATASRDAIRYDDWEGMLSKIKEREQIIRDESHTLNTVASRNTLQDISKAAERLNGGIQSLL</sequence>